<comment type="caution">
    <text evidence="1">The sequence shown here is derived from an EMBL/GenBank/DDBJ whole genome shotgun (WGS) entry which is preliminary data.</text>
</comment>
<protein>
    <submittedName>
        <fullName evidence="1">Uncharacterized protein</fullName>
    </submittedName>
</protein>
<dbReference type="EMBL" id="BMAW01097260">
    <property type="protein sequence ID" value="GFS78860.1"/>
    <property type="molecule type" value="Genomic_DNA"/>
</dbReference>
<organism evidence="1 2">
    <name type="scientific">Nephila pilipes</name>
    <name type="common">Giant wood spider</name>
    <name type="synonym">Nephila maculata</name>
    <dbReference type="NCBI Taxonomy" id="299642"/>
    <lineage>
        <taxon>Eukaryota</taxon>
        <taxon>Metazoa</taxon>
        <taxon>Ecdysozoa</taxon>
        <taxon>Arthropoda</taxon>
        <taxon>Chelicerata</taxon>
        <taxon>Arachnida</taxon>
        <taxon>Araneae</taxon>
        <taxon>Araneomorphae</taxon>
        <taxon>Entelegynae</taxon>
        <taxon>Araneoidea</taxon>
        <taxon>Nephilidae</taxon>
        <taxon>Nephila</taxon>
    </lineage>
</organism>
<sequence length="91" mass="10268">MSRNSPELTSSLKKTPVFPFIAYGQQIDRTVQSFFFHLCLKSSCCNTTPPRRAKSALQRSILIELYKIVFSPDLFTGQGNESHWGTETHSG</sequence>
<dbReference type="Proteomes" id="UP000887013">
    <property type="component" value="Unassembled WGS sequence"/>
</dbReference>
<evidence type="ECO:0000313" key="2">
    <source>
        <dbReference type="Proteomes" id="UP000887013"/>
    </source>
</evidence>
<evidence type="ECO:0000313" key="1">
    <source>
        <dbReference type="EMBL" id="GFS78860.1"/>
    </source>
</evidence>
<accession>A0A8X6MUQ4</accession>
<gene>
    <name evidence="1" type="ORF">NPIL_71191</name>
</gene>
<reference evidence="1" key="1">
    <citation type="submission" date="2020-08" db="EMBL/GenBank/DDBJ databases">
        <title>Multicomponent nature underlies the extraordinary mechanical properties of spider dragline silk.</title>
        <authorList>
            <person name="Kono N."/>
            <person name="Nakamura H."/>
            <person name="Mori M."/>
            <person name="Yoshida Y."/>
            <person name="Ohtoshi R."/>
            <person name="Malay A.D."/>
            <person name="Moran D.A.P."/>
            <person name="Tomita M."/>
            <person name="Numata K."/>
            <person name="Arakawa K."/>
        </authorList>
    </citation>
    <scope>NUCLEOTIDE SEQUENCE</scope>
</reference>
<dbReference type="AlphaFoldDB" id="A0A8X6MUQ4"/>
<proteinExistence type="predicted"/>
<keyword evidence="2" id="KW-1185">Reference proteome</keyword>
<name>A0A8X6MUQ4_NEPPI</name>